<dbReference type="EMBL" id="JAFBXF010000008">
    <property type="protein sequence ID" value="MBM2417992.1"/>
    <property type="molecule type" value="Genomic_DNA"/>
</dbReference>
<evidence type="ECO:0000313" key="5">
    <source>
        <dbReference type="Proteomes" id="UP000809440"/>
    </source>
</evidence>
<evidence type="ECO:0000256" key="1">
    <source>
        <dbReference type="SAM" id="MobiDB-lite"/>
    </source>
</evidence>
<sequence>MRKTVGILGLCGILAGCGQVGLLPSANPTQSEGQTRPQSRPDALQTEVRLPPTNARTVDEFDTTTAEERAAAVAPTAASAEQALGSTVVSLGSPAQPGFWLETSLVSAPAKGRVLYPATGESVQVDLIPIDGGGSRLSLPAMRLIGVPLTDLAEVQVFSGG</sequence>
<feature type="compositionally biased region" description="Polar residues" evidence="1">
    <location>
        <begin position="26"/>
        <end position="38"/>
    </location>
</feature>
<gene>
    <name evidence="2" type="ORF">JQX41_13490</name>
    <name evidence="3" type="ORF">JQX48_13500</name>
</gene>
<dbReference type="OrthoDB" id="7871639at2"/>
<dbReference type="RefSeq" id="WP_085629624.1">
    <property type="nucleotide sequence ID" value="NZ_JAFBWU010000008.1"/>
</dbReference>
<protein>
    <recommendedName>
        <fullName evidence="6">D-galactarate dehydratase</fullName>
    </recommendedName>
</protein>
<comment type="caution">
    <text evidence="2">The sequence shown here is derived from an EMBL/GenBank/DDBJ whole genome shotgun (WGS) entry which is preliminary data.</text>
</comment>
<accession>A0A9Q2NYN4</accession>
<dbReference type="Proteomes" id="UP000809440">
    <property type="component" value="Unassembled WGS sequence"/>
</dbReference>
<dbReference type="GeneID" id="62641234"/>
<dbReference type="AlphaFoldDB" id="A0A9Q2NYN4"/>
<feature type="region of interest" description="Disordered" evidence="1">
    <location>
        <begin position="26"/>
        <end position="49"/>
    </location>
</feature>
<proteinExistence type="predicted"/>
<evidence type="ECO:0000313" key="3">
    <source>
        <dbReference type="EMBL" id="MBM2417992.1"/>
    </source>
</evidence>
<keyword evidence="5" id="KW-1185">Reference proteome</keyword>
<evidence type="ECO:0000313" key="4">
    <source>
        <dbReference type="Proteomes" id="UP000755667"/>
    </source>
</evidence>
<dbReference type="PROSITE" id="PS51257">
    <property type="entry name" value="PROKAR_LIPOPROTEIN"/>
    <property type="match status" value="1"/>
</dbReference>
<name>A0A9Q2NYN4_9RHOB</name>
<dbReference type="EMBL" id="JAFBXE010000008">
    <property type="protein sequence ID" value="MBM2413323.1"/>
    <property type="molecule type" value="Genomic_DNA"/>
</dbReference>
<dbReference type="Proteomes" id="UP000755667">
    <property type="component" value="Unassembled WGS sequence"/>
</dbReference>
<evidence type="ECO:0000313" key="2">
    <source>
        <dbReference type="EMBL" id="MBM2413323.1"/>
    </source>
</evidence>
<organism evidence="2 4">
    <name type="scientific">Marivita cryptomonadis</name>
    <dbReference type="NCBI Taxonomy" id="505252"/>
    <lineage>
        <taxon>Bacteria</taxon>
        <taxon>Pseudomonadati</taxon>
        <taxon>Pseudomonadota</taxon>
        <taxon>Alphaproteobacteria</taxon>
        <taxon>Rhodobacterales</taxon>
        <taxon>Roseobacteraceae</taxon>
        <taxon>Marivita</taxon>
    </lineage>
</organism>
<reference evidence="2 5" key="1">
    <citation type="submission" date="2021-01" db="EMBL/GenBank/DDBJ databases">
        <title>Diatom-associated Roseobacters Show Island Model of Population Structure.</title>
        <authorList>
            <person name="Qu L."/>
            <person name="Feng X."/>
            <person name="Chen Y."/>
            <person name="Li L."/>
            <person name="Wang X."/>
            <person name="Hu Z."/>
            <person name="Wang H."/>
            <person name="Luo H."/>
        </authorList>
    </citation>
    <scope>NUCLEOTIDE SEQUENCE</scope>
    <source>
        <strain evidence="3 5">CC28-63</strain>
        <strain evidence="2">CC28-69</strain>
    </source>
</reference>
<evidence type="ECO:0008006" key="6">
    <source>
        <dbReference type="Google" id="ProtNLM"/>
    </source>
</evidence>